<evidence type="ECO:0000256" key="1">
    <source>
        <dbReference type="ARBA" id="ARBA00006336"/>
    </source>
</evidence>
<evidence type="ECO:0000256" key="2">
    <source>
        <dbReference type="ARBA" id="ARBA00040688"/>
    </source>
</evidence>
<gene>
    <name evidence="4" type="ORF">PVAND_002341</name>
</gene>
<keyword evidence="5" id="KW-1185">Reference proteome</keyword>
<dbReference type="PANTHER" id="PTHR14119">
    <property type="entry name" value="HYDROLASE"/>
    <property type="match status" value="1"/>
</dbReference>
<dbReference type="Proteomes" id="UP001107558">
    <property type="component" value="Chromosome 3"/>
</dbReference>
<dbReference type="Pfam" id="PF00857">
    <property type="entry name" value="Isochorismatase"/>
    <property type="match status" value="1"/>
</dbReference>
<dbReference type="AlphaFoldDB" id="A0A9J6BQX8"/>
<dbReference type="InterPro" id="IPR036380">
    <property type="entry name" value="Isochorismatase-like_sf"/>
</dbReference>
<evidence type="ECO:0000313" key="5">
    <source>
        <dbReference type="Proteomes" id="UP001107558"/>
    </source>
</evidence>
<sequence length="194" mass="22655">MSFKKIGFLNPKKTCFFLCDVQEKLRFMDYFKEFSKNVEKLVKAGKILDIPLIVTEHNSEKSGKTISELDIKHAKGIFDKTKFSMYIPEVQKFLENEKHIESIVVFGMETHVCIDQTCLDLLNTNKYEVHVIADCVLSRSTIDRDFALERLRTAGCYILTSENVMFKLLRDETHPKFEEFRDLVIEQTHNTGFK</sequence>
<dbReference type="PANTHER" id="PTHR14119:SF17">
    <property type="entry name" value="ISOCHORISMATASE DOMAIN-CONTAINING PROTEIN 1"/>
    <property type="match status" value="1"/>
</dbReference>
<dbReference type="CDD" id="cd01012">
    <property type="entry name" value="YcaC_related"/>
    <property type="match status" value="1"/>
</dbReference>
<dbReference type="InterPro" id="IPR050993">
    <property type="entry name" value="Isochorismatase_domain"/>
</dbReference>
<comment type="caution">
    <text evidence="4">The sequence shown here is derived from an EMBL/GenBank/DDBJ whole genome shotgun (WGS) entry which is preliminary data.</text>
</comment>
<dbReference type="InterPro" id="IPR000868">
    <property type="entry name" value="Isochorismatase-like_dom"/>
</dbReference>
<organism evidence="4 5">
    <name type="scientific">Polypedilum vanderplanki</name>
    <name type="common">Sleeping chironomid midge</name>
    <dbReference type="NCBI Taxonomy" id="319348"/>
    <lineage>
        <taxon>Eukaryota</taxon>
        <taxon>Metazoa</taxon>
        <taxon>Ecdysozoa</taxon>
        <taxon>Arthropoda</taxon>
        <taxon>Hexapoda</taxon>
        <taxon>Insecta</taxon>
        <taxon>Pterygota</taxon>
        <taxon>Neoptera</taxon>
        <taxon>Endopterygota</taxon>
        <taxon>Diptera</taxon>
        <taxon>Nematocera</taxon>
        <taxon>Chironomoidea</taxon>
        <taxon>Chironomidae</taxon>
        <taxon>Chironominae</taxon>
        <taxon>Polypedilum</taxon>
        <taxon>Polypedilum</taxon>
    </lineage>
</organism>
<evidence type="ECO:0000313" key="4">
    <source>
        <dbReference type="EMBL" id="KAG5672191.1"/>
    </source>
</evidence>
<reference evidence="4" key="1">
    <citation type="submission" date="2021-03" db="EMBL/GenBank/DDBJ databases">
        <title>Chromosome level genome of the anhydrobiotic midge Polypedilum vanderplanki.</title>
        <authorList>
            <person name="Yoshida Y."/>
            <person name="Kikawada T."/>
            <person name="Gusev O."/>
        </authorList>
    </citation>
    <scope>NUCLEOTIDE SEQUENCE</scope>
    <source>
        <strain evidence="4">NIAS01</strain>
        <tissue evidence="4">Whole body or cell culture</tissue>
    </source>
</reference>
<evidence type="ECO:0000259" key="3">
    <source>
        <dbReference type="Pfam" id="PF00857"/>
    </source>
</evidence>
<proteinExistence type="inferred from homology"/>
<dbReference type="SUPFAM" id="SSF52499">
    <property type="entry name" value="Isochorismatase-like hydrolases"/>
    <property type="match status" value="1"/>
</dbReference>
<feature type="domain" description="Isochorismatase-like" evidence="3">
    <location>
        <begin position="14"/>
        <end position="162"/>
    </location>
</feature>
<accession>A0A9J6BQX8</accession>
<dbReference type="EMBL" id="JADBJN010000003">
    <property type="protein sequence ID" value="KAG5672191.1"/>
    <property type="molecule type" value="Genomic_DNA"/>
</dbReference>
<comment type="similarity">
    <text evidence="1">Belongs to the isochorismatase family.</text>
</comment>
<dbReference type="OrthoDB" id="269496at2759"/>
<name>A0A9J6BQX8_POLVA</name>
<protein>
    <recommendedName>
        <fullName evidence="2">Isochorismatase domain-containing protein 1</fullName>
    </recommendedName>
</protein>
<dbReference type="Gene3D" id="3.40.50.850">
    <property type="entry name" value="Isochorismatase-like"/>
    <property type="match status" value="1"/>
</dbReference>